<dbReference type="RefSeq" id="WP_167672660.1">
    <property type="nucleotide sequence ID" value="NZ_JAATJS010000003.1"/>
</dbReference>
<keyword evidence="2" id="KW-0964">Secreted</keyword>
<sequence length="464" mass="47954">MATVIVSVDDAEAVDLSLFFPGLVATAPANMTFTSTSAHVNYSMVRDGVYELGRAYEIIAAGKLFHAASEWDAGIGGVLSSAVLAVHFPDVLLPRQLAHMTFELGENTSRTGGIGVSGIMDMTPDTLLRRAFNDDVEGAKLILNGGLGNDTLPGSDHRDTLNGGAGADLMIGRGGSDRYVVDNAFDTIVELAGGGYDTAITKVSYQLGVNTHVEELVADTAAGGISLAGNELSNRLVGNDFSNVLDGGGSSDTLVGGLGDDIYKVDNAFDIVVEIAGEGTDTVISSISYTVGAAASIEVLQTANANDTSAISLTGNAFANVITGNAGANRLSGEAGDDRLVGGLGNDILTGGSGKDVFVFSTKPNKAKNLDRITDYNVVDDSIWLDDAVFKGLGSTGSIAKPAKLKSAAFWVGAQAHDSSDRIIYNKASGALFYDADGTGKIAPVMIAQLTKNLKMTAADFFVI</sequence>
<dbReference type="InterPro" id="IPR001343">
    <property type="entry name" value="Hemolysn_Ca-bd"/>
</dbReference>
<organism evidence="3 4">
    <name type="scientific">Microvirga terricola</name>
    <dbReference type="NCBI Taxonomy" id="2719797"/>
    <lineage>
        <taxon>Bacteria</taxon>
        <taxon>Pseudomonadati</taxon>
        <taxon>Pseudomonadota</taxon>
        <taxon>Alphaproteobacteria</taxon>
        <taxon>Hyphomicrobiales</taxon>
        <taxon>Methylobacteriaceae</taxon>
        <taxon>Microvirga</taxon>
    </lineage>
</organism>
<protein>
    <submittedName>
        <fullName evidence="3">Calcium-binding protein</fullName>
    </submittedName>
</protein>
<dbReference type="EMBL" id="JAATJS010000003">
    <property type="protein sequence ID" value="NIX76744.1"/>
    <property type="molecule type" value="Genomic_DNA"/>
</dbReference>
<dbReference type="PANTHER" id="PTHR38340:SF1">
    <property type="entry name" value="S-LAYER PROTEIN"/>
    <property type="match status" value="1"/>
</dbReference>
<evidence type="ECO:0000256" key="1">
    <source>
        <dbReference type="ARBA" id="ARBA00004613"/>
    </source>
</evidence>
<dbReference type="PRINTS" id="PR00313">
    <property type="entry name" value="CABNDNGRPT"/>
</dbReference>
<keyword evidence="4" id="KW-1185">Reference proteome</keyword>
<evidence type="ECO:0000313" key="4">
    <source>
        <dbReference type="Proteomes" id="UP000707352"/>
    </source>
</evidence>
<dbReference type="PANTHER" id="PTHR38340">
    <property type="entry name" value="S-LAYER PROTEIN"/>
    <property type="match status" value="1"/>
</dbReference>
<dbReference type="SUPFAM" id="SSF51120">
    <property type="entry name" value="beta-Roll"/>
    <property type="match status" value="2"/>
</dbReference>
<accession>A0ABX0VC66</accession>
<dbReference type="InterPro" id="IPR011049">
    <property type="entry name" value="Serralysin-like_metalloprot_C"/>
</dbReference>
<name>A0ABX0VC66_9HYPH</name>
<evidence type="ECO:0000256" key="2">
    <source>
        <dbReference type="ARBA" id="ARBA00022525"/>
    </source>
</evidence>
<proteinExistence type="predicted"/>
<dbReference type="PROSITE" id="PS00330">
    <property type="entry name" value="HEMOLYSIN_CALCIUM"/>
    <property type="match status" value="1"/>
</dbReference>
<comment type="caution">
    <text evidence="3">The sequence shown here is derived from an EMBL/GenBank/DDBJ whole genome shotgun (WGS) entry which is preliminary data.</text>
</comment>
<reference evidence="3 4" key="1">
    <citation type="submission" date="2020-03" db="EMBL/GenBank/DDBJ databases">
        <title>The genome sequence of Microvirga sp. c23x22.</title>
        <authorList>
            <person name="Zhang X."/>
        </authorList>
    </citation>
    <scope>NUCLEOTIDE SEQUENCE [LARGE SCALE GENOMIC DNA]</scope>
    <source>
        <strain evidence="4">c23x22</strain>
    </source>
</reference>
<gene>
    <name evidence="3" type="ORF">HB375_08970</name>
</gene>
<comment type="subcellular location">
    <subcellularLocation>
        <location evidence="1">Secreted</location>
    </subcellularLocation>
</comment>
<evidence type="ECO:0000313" key="3">
    <source>
        <dbReference type="EMBL" id="NIX76744.1"/>
    </source>
</evidence>
<dbReference type="Gene3D" id="2.150.10.10">
    <property type="entry name" value="Serralysin-like metalloprotease, C-terminal"/>
    <property type="match status" value="2"/>
</dbReference>
<dbReference type="Proteomes" id="UP000707352">
    <property type="component" value="Unassembled WGS sequence"/>
</dbReference>
<dbReference type="Pfam" id="PF00353">
    <property type="entry name" value="HemolysinCabind"/>
    <property type="match status" value="3"/>
</dbReference>
<dbReference type="InterPro" id="IPR018511">
    <property type="entry name" value="Hemolysin-typ_Ca-bd_CS"/>
</dbReference>
<dbReference type="InterPro" id="IPR050557">
    <property type="entry name" value="RTX_toxin/Mannuronan_C5-epim"/>
</dbReference>